<name>A0A6C0HDN9_9ZZZZ</name>
<evidence type="ECO:0000313" key="1">
    <source>
        <dbReference type="EMBL" id="QHT78554.1"/>
    </source>
</evidence>
<reference evidence="1" key="1">
    <citation type="journal article" date="2020" name="Nature">
        <title>Giant virus diversity and host interactions through global metagenomics.</title>
        <authorList>
            <person name="Schulz F."/>
            <person name="Roux S."/>
            <person name="Paez-Espino D."/>
            <person name="Jungbluth S."/>
            <person name="Walsh D.A."/>
            <person name="Denef V.J."/>
            <person name="McMahon K.D."/>
            <person name="Konstantinidis K.T."/>
            <person name="Eloe-Fadrosh E.A."/>
            <person name="Kyrpides N.C."/>
            <person name="Woyke T."/>
        </authorList>
    </citation>
    <scope>NUCLEOTIDE SEQUENCE</scope>
    <source>
        <strain evidence="1">GVMAG-M-3300023179-92</strain>
    </source>
</reference>
<proteinExistence type="predicted"/>
<dbReference type="EMBL" id="MN739934">
    <property type="protein sequence ID" value="QHT78554.1"/>
    <property type="molecule type" value="Genomic_DNA"/>
</dbReference>
<organism evidence="1">
    <name type="scientific">viral metagenome</name>
    <dbReference type="NCBI Taxonomy" id="1070528"/>
    <lineage>
        <taxon>unclassified sequences</taxon>
        <taxon>metagenomes</taxon>
        <taxon>organismal metagenomes</taxon>
    </lineage>
</organism>
<dbReference type="AlphaFoldDB" id="A0A6C0HDN9"/>
<sequence>MFEAILGIFLITFSIAMTYKDKIKEYFSWCKDKILSYCHDN</sequence>
<accession>A0A6C0HDN9</accession>
<protein>
    <submittedName>
        <fullName evidence="1">Uncharacterized protein</fullName>
    </submittedName>
</protein>